<dbReference type="Gene3D" id="2.30.38.10">
    <property type="entry name" value="Luciferase, Domain 3"/>
    <property type="match status" value="1"/>
</dbReference>
<dbReference type="Gene3D" id="3.40.50.980">
    <property type="match status" value="2"/>
</dbReference>
<protein>
    <submittedName>
        <fullName evidence="2">Non-ribosomal peptide synthetase</fullName>
    </submittedName>
</protein>
<dbReference type="RefSeq" id="WP_330158297.1">
    <property type="nucleotide sequence ID" value="NZ_BAAAJA010000011.1"/>
</dbReference>
<dbReference type="Pfam" id="PF13193">
    <property type="entry name" value="AMP-binding_C"/>
    <property type="match status" value="1"/>
</dbReference>
<dbReference type="SUPFAM" id="SSF47336">
    <property type="entry name" value="ACP-like"/>
    <property type="match status" value="1"/>
</dbReference>
<proteinExistence type="predicted"/>
<dbReference type="InterPro" id="IPR009081">
    <property type="entry name" value="PP-bd_ACP"/>
</dbReference>
<dbReference type="InterPro" id="IPR045851">
    <property type="entry name" value="AMP-bd_C_sf"/>
</dbReference>
<dbReference type="PROSITE" id="PS00455">
    <property type="entry name" value="AMP_BINDING"/>
    <property type="match status" value="1"/>
</dbReference>
<dbReference type="Pfam" id="PF00501">
    <property type="entry name" value="AMP-binding"/>
    <property type="match status" value="1"/>
</dbReference>
<organism evidence="2 3">
    <name type="scientific">Nocardiopsis tropica</name>
    <dbReference type="NCBI Taxonomy" id="109330"/>
    <lineage>
        <taxon>Bacteria</taxon>
        <taxon>Bacillati</taxon>
        <taxon>Actinomycetota</taxon>
        <taxon>Actinomycetes</taxon>
        <taxon>Streptosporangiales</taxon>
        <taxon>Nocardiopsidaceae</taxon>
        <taxon>Nocardiopsis</taxon>
    </lineage>
</organism>
<dbReference type="InterPro" id="IPR020845">
    <property type="entry name" value="AMP-binding_CS"/>
</dbReference>
<reference evidence="2 3" key="1">
    <citation type="submission" date="2023-07" db="EMBL/GenBank/DDBJ databases">
        <authorList>
            <person name="Girao M."/>
            <person name="Carvalho M.F."/>
        </authorList>
    </citation>
    <scope>NUCLEOTIDE SEQUENCE [LARGE SCALE GENOMIC DNA]</scope>
    <source>
        <strain evidence="2 3">66/93</strain>
    </source>
</reference>
<gene>
    <name evidence="2" type="ORF">Q8A49_11605</name>
</gene>
<evidence type="ECO:0000313" key="2">
    <source>
        <dbReference type="EMBL" id="MEE2051137.1"/>
    </source>
</evidence>
<dbReference type="InterPro" id="IPR010071">
    <property type="entry name" value="AA_adenyl_dom"/>
</dbReference>
<accession>A0ABU7KPE5</accession>
<dbReference type="NCBIfam" id="TIGR01733">
    <property type="entry name" value="AA-adenyl-dom"/>
    <property type="match status" value="1"/>
</dbReference>
<comment type="caution">
    <text evidence="2">The sequence shown here is derived from an EMBL/GenBank/DDBJ whole genome shotgun (WGS) entry which is preliminary data.</text>
</comment>
<feature type="domain" description="Carrier" evidence="1">
    <location>
        <begin position="514"/>
        <end position="589"/>
    </location>
</feature>
<dbReference type="InterPro" id="IPR036736">
    <property type="entry name" value="ACP-like_sf"/>
</dbReference>
<dbReference type="InterPro" id="IPR000873">
    <property type="entry name" value="AMP-dep_synth/lig_dom"/>
</dbReference>
<dbReference type="PANTHER" id="PTHR45527">
    <property type="entry name" value="NONRIBOSOMAL PEPTIDE SYNTHETASE"/>
    <property type="match status" value="1"/>
</dbReference>
<dbReference type="CDD" id="cd05930">
    <property type="entry name" value="A_NRPS"/>
    <property type="match status" value="1"/>
</dbReference>
<sequence>MTGSTGPGTLTELFDRSVRLFPEHPAVGDDRGTLTYAELDRRSDAVSALLRGHGVREGARVGLYVRRSAEVFVALLGILKAGAAYVAVDTRYPDARRDLMLDRSGAEVVLTEPGWEGELSSSNARAVALGGHDGPGDDGGEGARGTVAPESAASVLFTSGSTGEPKAIVLEHRNLVSFAVNTGMPALFPQDRVGQVSSLSFDAFHFEMWSTLAAGAQTVVLPPVPDLLAEGFGNRIREYGVTAMLVPTMVVDQVVREDRDAFASLRVLGTGGDVLPPAACRAVLGGWFTGDLYNLYGPAEITTACTAHLVTRQDAESAAVPIGRPLAGVGVRLLDQSLRPVAPGETGEVFVSGPGVARGYQGRDDLTAERFVAVPAGDGTATRAYRTGDLAREREDGALVFVGRADDQVKIRGYRVEPGEVGSVLLRHSGVREAVVLPEGEGGDRRLVAFVVPDGPLDTGELRARAERELPGFMVPGRFVVREGIPVTAHGKRDLGALREALAGHGDPAGPGTEPLGETERYLAGLWAELLGAERVGRDEDFFGLGGHSLQAFRMHHRINRELGTRLAFPDVLDNPVLKDLASAVDAARTGA</sequence>
<evidence type="ECO:0000313" key="3">
    <source>
        <dbReference type="Proteomes" id="UP001348641"/>
    </source>
</evidence>
<dbReference type="Pfam" id="PF00550">
    <property type="entry name" value="PP-binding"/>
    <property type="match status" value="1"/>
</dbReference>
<dbReference type="Gene3D" id="1.10.1200.10">
    <property type="entry name" value="ACP-like"/>
    <property type="match status" value="1"/>
</dbReference>
<name>A0ABU7KPE5_9ACTN</name>
<dbReference type="Proteomes" id="UP001348641">
    <property type="component" value="Unassembled WGS sequence"/>
</dbReference>
<dbReference type="PROSITE" id="PS50075">
    <property type="entry name" value="CARRIER"/>
    <property type="match status" value="1"/>
</dbReference>
<dbReference type="EMBL" id="JAUUCC010000024">
    <property type="protein sequence ID" value="MEE2051137.1"/>
    <property type="molecule type" value="Genomic_DNA"/>
</dbReference>
<dbReference type="PANTHER" id="PTHR45527:SF1">
    <property type="entry name" value="FATTY ACID SYNTHASE"/>
    <property type="match status" value="1"/>
</dbReference>
<dbReference type="InterPro" id="IPR025110">
    <property type="entry name" value="AMP-bd_C"/>
</dbReference>
<dbReference type="SUPFAM" id="SSF56801">
    <property type="entry name" value="Acetyl-CoA synthetase-like"/>
    <property type="match status" value="1"/>
</dbReference>
<dbReference type="Gene3D" id="3.30.300.30">
    <property type="match status" value="1"/>
</dbReference>
<evidence type="ECO:0000259" key="1">
    <source>
        <dbReference type="PROSITE" id="PS50075"/>
    </source>
</evidence>